<evidence type="ECO:0000256" key="2">
    <source>
        <dbReference type="SAM" id="MobiDB-lite"/>
    </source>
</evidence>
<protein>
    <submittedName>
        <fullName evidence="3">Uncharacterized protein</fullName>
    </submittedName>
</protein>
<evidence type="ECO:0000256" key="1">
    <source>
        <dbReference type="SAM" id="Coils"/>
    </source>
</evidence>
<name>A0A5B8MDW1_9CHLO</name>
<feature type="region of interest" description="Disordered" evidence="2">
    <location>
        <begin position="569"/>
        <end position="637"/>
    </location>
</feature>
<reference evidence="3 4" key="1">
    <citation type="submission" date="2018-07" db="EMBL/GenBank/DDBJ databases">
        <title>The complete nuclear genome of the prasinophyte Chloropicon primus (CCMP1205).</title>
        <authorList>
            <person name="Pombert J.-F."/>
            <person name="Otis C."/>
            <person name="Turmel M."/>
            <person name="Lemieux C."/>
        </authorList>
    </citation>
    <scope>NUCLEOTIDE SEQUENCE [LARGE SCALE GENOMIC DNA]</scope>
    <source>
        <strain evidence="3 4">CCMP1205</strain>
    </source>
</reference>
<feature type="compositionally biased region" description="Basic and acidic residues" evidence="2">
    <location>
        <begin position="542"/>
        <end position="554"/>
    </location>
</feature>
<feature type="region of interest" description="Disordered" evidence="2">
    <location>
        <begin position="521"/>
        <end position="554"/>
    </location>
</feature>
<dbReference type="OrthoDB" id="568337at2759"/>
<feature type="compositionally biased region" description="Basic and acidic residues" evidence="2">
    <location>
        <begin position="569"/>
        <end position="595"/>
    </location>
</feature>
<dbReference type="Proteomes" id="UP000316726">
    <property type="component" value="Chromosome 2"/>
</dbReference>
<feature type="region of interest" description="Disordered" evidence="2">
    <location>
        <begin position="36"/>
        <end position="69"/>
    </location>
</feature>
<organism evidence="3 4">
    <name type="scientific">Chloropicon primus</name>
    <dbReference type="NCBI Taxonomy" id="1764295"/>
    <lineage>
        <taxon>Eukaryota</taxon>
        <taxon>Viridiplantae</taxon>
        <taxon>Chlorophyta</taxon>
        <taxon>Chloropicophyceae</taxon>
        <taxon>Chloropicales</taxon>
        <taxon>Chloropicaceae</taxon>
        <taxon>Chloropicon</taxon>
    </lineage>
</organism>
<feature type="coiled-coil region" evidence="1">
    <location>
        <begin position="433"/>
        <end position="467"/>
    </location>
</feature>
<sequence length="830" mass="93833">MSLREPSVRVVSERRGKGAGHGVVRPLSAPVVVRENFVTEERGDGDEGDPTPLARGGQELTGSSSQLGRKDASLADSMLDTAREALGNLEDLKKWVYDDSSKSSLSNRVSAATKQRALRKTLLKIATTCHSLKELELKCENSKTQEAELELELKLKEESRYDTLNTLNETAGELQRAVDDLKSLREKHDVLERENVIKERKLEDLEDRSKQTLEALNKLEEAHQRTEAEKGEITDRYNKLVETERKLHLPDLRNALSSATAKVAKYEKSLEQSQKIIAQVTADNLVFLTKFKDAEEKFRESEMRREELQVMVDEQKGPWFDKVRGDIQQQVESDWQKIHNLENELSAAELESKKEINRLQEKVEGLSSENEELQKVKGSMEERIKSLKEKLRQREEKDIKAATDFESLNQLLKDNLAENKVLRETINDERHTIADLTLESQDQKHVIEQLKSDLKFDRVTLQELRVNLQKEKWALETQRRINKELMSRKEEMEWRLMEFQVGGGEGKSAEDSNADLAAMREEAGTGGRQESHSRPSANSAEKQPEAVAPRKDDAVKSDFSYKVVEKEKKVEEQVVERKSPGFREEVCEPSGKDDTQEGSVPAGLTESNLKRHIQGEKASKASKASSEASGKAAKGERLTIEELEDNIATSKDKHAELLQAFFPAQSEKRIEENPLQVHQRLVQKIIGDDTYVPVSHSVPSGEISSADATIASMLRESITENSSIGELEASIALAKSEYSKMMDNFSNLVDNLKNESASPGLETMPVLPESIQKMAEEQFVEHWQIADGNHSETKESIQASEIKVSEWLDNKISEEWNKQFMPGYQEGDES</sequence>
<dbReference type="EMBL" id="CP031035">
    <property type="protein sequence ID" value="QDZ18619.1"/>
    <property type="molecule type" value="Genomic_DNA"/>
</dbReference>
<keyword evidence="1" id="KW-0175">Coiled coil</keyword>
<proteinExistence type="predicted"/>
<feature type="coiled-coil region" evidence="1">
    <location>
        <begin position="338"/>
        <end position="397"/>
    </location>
</feature>
<evidence type="ECO:0000313" key="4">
    <source>
        <dbReference type="Proteomes" id="UP000316726"/>
    </source>
</evidence>
<keyword evidence="4" id="KW-1185">Reference proteome</keyword>
<feature type="region of interest" description="Disordered" evidence="2">
    <location>
        <begin position="1"/>
        <end position="23"/>
    </location>
</feature>
<gene>
    <name evidence="3" type="ORF">A3770_02p11370</name>
</gene>
<feature type="compositionally biased region" description="Basic and acidic residues" evidence="2">
    <location>
        <begin position="521"/>
        <end position="533"/>
    </location>
</feature>
<evidence type="ECO:0000313" key="3">
    <source>
        <dbReference type="EMBL" id="QDZ18619.1"/>
    </source>
</evidence>
<feature type="compositionally biased region" description="Low complexity" evidence="2">
    <location>
        <begin position="1"/>
        <end position="10"/>
    </location>
</feature>
<dbReference type="AlphaFoldDB" id="A0A5B8MDW1"/>
<accession>A0A5B8MDW1</accession>
<feature type="coiled-coil region" evidence="1">
    <location>
        <begin position="132"/>
        <end position="311"/>
    </location>
</feature>
<feature type="compositionally biased region" description="Low complexity" evidence="2">
    <location>
        <begin position="621"/>
        <end position="632"/>
    </location>
</feature>